<dbReference type="PANTHER" id="PTHR10055:SF1">
    <property type="entry name" value="TRYPTOPHAN--TRNA LIGASE, CYTOPLASMIC"/>
    <property type="match status" value="1"/>
</dbReference>
<dbReference type="SUPFAM" id="SSF52374">
    <property type="entry name" value="Nucleotidylyl transferase"/>
    <property type="match status" value="1"/>
</dbReference>
<proteinExistence type="predicted"/>
<dbReference type="EMBL" id="JAPFFF010000008">
    <property type="protein sequence ID" value="KAK8884957.1"/>
    <property type="molecule type" value="Genomic_DNA"/>
</dbReference>
<evidence type="ECO:0000313" key="2">
    <source>
        <dbReference type="EMBL" id="KAK8884957.1"/>
    </source>
</evidence>
<dbReference type="Gene3D" id="1.10.240.10">
    <property type="entry name" value="Tyrosyl-Transfer RNA Synthetase"/>
    <property type="match status" value="1"/>
</dbReference>
<gene>
    <name evidence="2" type="ORF">M9Y10_044082</name>
</gene>
<name>A0ABR2K383_9EUKA</name>
<dbReference type="Proteomes" id="UP001470230">
    <property type="component" value="Unassembled WGS sequence"/>
</dbReference>
<evidence type="ECO:0000256" key="1">
    <source>
        <dbReference type="ARBA" id="ARBA00030268"/>
    </source>
</evidence>
<evidence type="ECO:0000313" key="3">
    <source>
        <dbReference type="Proteomes" id="UP001470230"/>
    </source>
</evidence>
<keyword evidence="3" id="KW-1185">Reference proteome</keyword>
<dbReference type="Gene3D" id="3.40.50.620">
    <property type="entry name" value="HUPs"/>
    <property type="match status" value="1"/>
</dbReference>
<dbReference type="InterPro" id="IPR014729">
    <property type="entry name" value="Rossmann-like_a/b/a_fold"/>
</dbReference>
<accession>A0ABR2K383</accession>
<sequence length="414" mass="46816">MTETENKAVPLDSLVPTPESIGAKPIDDALINNYQQVTGKNVPTSIRRGIYNAHIGFDELIERKRNNKPFYIFLSIIPSNRLTNLSHIVSFGLAKKLQDDFDCPVVIHINDSKAFLRDTNLKFDEVKKMTEETILDVLSFGFNQDKTAVLINTESLSLNYVLLCDLQRKCTLGSYFEAFKPNDNISISIIDAIFQNASFSIPEYLQRLFPNYQEYRCLMILRATQKRLYDYICNTIIPASSTESKQTEPPMAIFGGFVPALQGGQKMPSLAKFALAQKGTQPKNGKKKNEIRDYMTIYLSNTTKEISKKLNSLCFSGGQDTLSGQQEKGANLDIDVSFYYLKIFEQDDQKLAEIRRTYGPGDLPEGNDKRMTTGSIKKYTSDVISGVITELQNSRKNIKKDMVQNVTKIRPLNK</sequence>
<protein>
    <recommendedName>
        <fullName evidence="1">Tryptophanyl-tRNA synthetase</fullName>
    </recommendedName>
</protein>
<organism evidence="2 3">
    <name type="scientific">Tritrichomonas musculus</name>
    <dbReference type="NCBI Taxonomy" id="1915356"/>
    <lineage>
        <taxon>Eukaryota</taxon>
        <taxon>Metamonada</taxon>
        <taxon>Parabasalia</taxon>
        <taxon>Tritrichomonadida</taxon>
        <taxon>Tritrichomonadidae</taxon>
        <taxon>Tritrichomonas</taxon>
    </lineage>
</organism>
<reference evidence="2 3" key="1">
    <citation type="submission" date="2024-04" db="EMBL/GenBank/DDBJ databases">
        <title>Tritrichomonas musculus Genome.</title>
        <authorList>
            <person name="Alves-Ferreira E."/>
            <person name="Grigg M."/>
            <person name="Lorenzi H."/>
            <person name="Galac M."/>
        </authorList>
    </citation>
    <scope>NUCLEOTIDE SEQUENCE [LARGE SCALE GENOMIC DNA]</scope>
    <source>
        <strain evidence="2 3">EAF2021</strain>
    </source>
</reference>
<dbReference type="PANTHER" id="PTHR10055">
    <property type="entry name" value="TRYPTOPHANYL-TRNA SYNTHETASE"/>
    <property type="match status" value="1"/>
</dbReference>
<comment type="caution">
    <text evidence="2">The sequence shown here is derived from an EMBL/GenBank/DDBJ whole genome shotgun (WGS) entry which is preliminary data.</text>
</comment>